<sequence length="558" mass="63557">MSQTTLSAPMPPMSNPIMLTPTNPQSRSPFNKVPLEVLLRISSLLNTTELSALRLTCRSIEQSLFNTFMKEYFTKRQFMLTEFSLQALIDISKSRLSDCLDHVIIGLNCFTRHYFPPGKEACETRYREAQADHFALVHSGQHVLMLTEAFRNLKNLQTVGIRDYNSKARSLRDGFTATWASYGATTLEKETEVNLFRVPIDEIQAYTNKVFISLFTALGNAGARPKAFELLRKGQGVPSDDAFNLFTNYLGPKVAPVIEGLETFICVVNVANGPFRTTAPTHGAEDNTAFSRRRHDYLLRLFLGYMSNLKHLRLNFSHPGNNSDAVDHFINWLGTPAFKSPSTPPIFDPQLPSPPPPVAFPHLEELNLGFLDAEPKRLIHLVRKLSPTLKKLEFWKLTLWNKAAEARGTEERRDHYKVNLWAKMLKALCDVPNLNLDHIMIGSPAQRTFMTNTKVWFHSKDASPNDKVDKKEYTGIDWKHFVEELAGQVKAELPLETSSDSDEDDVYDSDLDDNLMEDDLMNLHYEDMAYYPDDMQEALEAWEDVIMHESGFHPLMFS</sequence>
<evidence type="ECO:0000259" key="2">
    <source>
        <dbReference type="PROSITE" id="PS50181"/>
    </source>
</evidence>
<dbReference type="OrthoDB" id="5279008at2759"/>
<dbReference type="SUPFAM" id="SSF81383">
    <property type="entry name" value="F-box domain"/>
    <property type="match status" value="1"/>
</dbReference>
<comment type="caution">
    <text evidence="3">The sequence shown here is derived from an EMBL/GenBank/DDBJ whole genome shotgun (WGS) entry which is preliminary data.</text>
</comment>
<dbReference type="InterPro" id="IPR001810">
    <property type="entry name" value="F-box_dom"/>
</dbReference>
<evidence type="ECO:0000256" key="1">
    <source>
        <dbReference type="SAM" id="MobiDB-lite"/>
    </source>
</evidence>
<feature type="domain" description="F-box" evidence="2">
    <location>
        <begin position="27"/>
        <end position="76"/>
    </location>
</feature>
<reference evidence="3 4" key="1">
    <citation type="journal article" date="2019" name="Genome Biol. Evol.">
        <title>Genomic Plasticity Mediated by Transposable Elements in the Plant Pathogenic Fungus Colletotrichum higginsianum.</title>
        <authorList>
            <person name="Tsushima A."/>
            <person name="Gan P."/>
            <person name="Kumakura N."/>
            <person name="Narusaka M."/>
            <person name="Takano Y."/>
            <person name="Narusaka Y."/>
            <person name="Shirasu K."/>
        </authorList>
    </citation>
    <scope>NUCLEOTIDE SEQUENCE [LARGE SCALE GENOMIC DNA]</scope>
    <source>
        <strain evidence="3 4">MAFF305635-RFP</strain>
    </source>
</reference>
<proteinExistence type="predicted"/>
<protein>
    <recommendedName>
        <fullName evidence="2">F-box domain-containing protein</fullName>
    </recommendedName>
</protein>
<feature type="region of interest" description="Disordered" evidence="1">
    <location>
        <begin position="1"/>
        <end position="25"/>
    </location>
</feature>
<dbReference type="AlphaFoldDB" id="A0A4T0W2P0"/>
<accession>A0A4T0W2P0</accession>
<organism evidence="3 4">
    <name type="scientific">Colletotrichum higginsianum</name>
    <dbReference type="NCBI Taxonomy" id="80884"/>
    <lineage>
        <taxon>Eukaryota</taxon>
        <taxon>Fungi</taxon>
        <taxon>Dikarya</taxon>
        <taxon>Ascomycota</taxon>
        <taxon>Pezizomycotina</taxon>
        <taxon>Sordariomycetes</taxon>
        <taxon>Hypocreomycetidae</taxon>
        <taxon>Glomerellales</taxon>
        <taxon>Glomerellaceae</taxon>
        <taxon>Colletotrichum</taxon>
        <taxon>Colletotrichum destructivum species complex</taxon>
    </lineage>
</organism>
<dbReference type="Proteomes" id="UP000305883">
    <property type="component" value="Unassembled WGS sequence"/>
</dbReference>
<evidence type="ECO:0000313" key="4">
    <source>
        <dbReference type="Proteomes" id="UP000305883"/>
    </source>
</evidence>
<dbReference type="InterPro" id="IPR036047">
    <property type="entry name" value="F-box-like_dom_sf"/>
</dbReference>
<dbReference type="CDD" id="cd09917">
    <property type="entry name" value="F-box_SF"/>
    <property type="match status" value="1"/>
</dbReference>
<name>A0A4T0W2P0_9PEZI</name>
<gene>
    <name evidence="3" type="ORF">CH35J_006443</name>
</gene>
<dbReference type="PROSITE" id="PS50181">
    <property type="entry name" value="FBOX"/>
    <property type="match status" value="1"/>
</dbReference>
<dbReference type="EMBL" id="MWPZ01000004">
    <property type="protein sequence ID" value="TIC99211.1"/>
    <property type="molecule type" value="Genomic_DNA"/>
</dbReference>
<evidence type="ECO:0000313" key="3">
    <source>
        <dbReference type="EMBL" id="TIC99211.1"/>
    </source>
</evidence>